<dbReference type="InterPro" id="IPR036852">
    <property type="entry name" value="Peptidase_S8/S53_dom_sf"/>
</dbReference>
<comment type="catalytic activity">
    <reaction evidence="1">
        <text>Release of an N-terminal tripeptide from a polypeptide.</text>
        <dbReference type="EC" id="3.4.14.10"/>
    </reaction>
</comment>
<dbReference type="PANTHER" id="PTHR14218:SF19">
    <property type="entry name" value="SERINE PROTEASE AORO, PUTATIVE (AFU_ORTHOLOGUE AFUA_6G10250)-RELATED"/>
    <property type="match status" value="1"/>
</dbReference>
<dbReference type="EMBL" id="JAVHNQ010000002">
    <property type="protein sequence ID" value="KAK6354539.1"/>
    <property type="molecule type" value="Genomic_DNA"/>
</dbReference>
<feature type="signal peptide" evidence="14">
    <location>
        <begin position="1"/>
        <end position="19"/>
    </location>
</feature>
<comment type="function">
    <text evidence="3">Secreted tripeptidyl-peptidase which degrades proteins at acidic pHs and is involved in virulence.</text>
</comment>
<evidence type="ECO:0000313" key="17">
    <source>
        <dbReference type="Proteomes" id="UP001375240"/>
    </source>
</evidence>
<evidence type="ECO:0000256" key="3">
    <source>
        <dbReference type="ARBA" id="ARBA00002451"/>
    </source>
</evidence>
<dbReference type="PROSITE" id="PS51695">
    <property type="entry name" value="SEDOLISIN"/>
    <property type="match status" value="1"/>
</dbReference>
<proteinExistence type="predicted"/>
<dbReference type="PROSITE" id="PS00138">
    <property type="entry name" value="SUBTILASE_SER"/>
    <property type="match status" value="1"/>
</dbReference>
<evidence type="ECO:0000256" key="4">
    <source>
        <dbReference type="ARBA" id="ARBA00004239"/>
    </source>
</evidence>
<keyword evidence="11" id="KW-0865">Zymogen</keyword>
<comment type="caution">
    <text evidence="16">The sequence shown here is derived from an EMBL/GenBank/DDBJ whole genome shotgun (WGS) entry which is preliminary data.</text>
</comment>
<dbReference type="AlphaFoldDB" id="A0AAV9V4H7"/>
<comment type="subcellular location">
    <subcellularLocation>
        <location evidence="4">Secreted</location>
        <location evidence="4">Extracellular space</location>
    </subcellularLocation>
</comment>
<evidence type="ECO:0000256" key="12">
    <source>
        <dbReference type="PROSITE-ProRule" id="PRU01032"/>
    </source>
</evidence>
<dbReference type="CDD" id="cd11377">
    <property type="entry name" value="Pro-peptidase_S53"/>
    <property type="match status" value="1"/>
</dbReference>
<dbReference type="GO" id="GO:0005576">
    <property type="term" value="C:extracellular region"/>
    <property type="evidence" value="ECO:0007669"/>
    <property type="project" value="UniProtKB-SubCell"/>
</dbReference>
<name>A0AAV9V4H7_9PEZI</name>
<dbReference type="InterPro" id="IPR030400">
    <property type="entry name" value="Sedolisin_dom"/>
</dbReference>
<comment type="cofactor">
    <cofactor evidence="2">
        <name>Ca(2+)</name>
        <dbReference type="ChEBI" id="CHEBI:29108"/>
    </cofactor>
</comment>
<evidence type="ECO:0000256" key="11">
    <source>
        <dbReference type="ARBA" id="ARBA00023145"/>
    </source>
</evidence>
<evidence type="ECO:0000256" key="9">
    <source>
        <dbReference type="ARBA" id="ARBA00022825"/>
    </source>
</evidence>
<organism evidence="16 17">
    <name type="scientific">Orbilia brochopaga</name>
    <dbReference type="NCBI Taxonomy" id="3140254"/>
    <lineage>
        <taxon>Eukaryota</taxon>
        <taxon>Fungi</taxon>
        <taxon>Dikarya</taxon>
        <taxon>Ascomycota</taxon>
        <taxon>Pezizomycotina</taxon>
        <taxon>Orbiliomycetes</taxon>
        <taxon>Orbiliales</taxon>
        <taxon>Orbiliaceae</taxon>
        <taxon>Orbilia</taxon>
    </lineage>
</organism>
<dbReference type="SUPFAM" id="SSF52743">
    <property type="entry name" value="Subtilisin-like"/>
    <property type="match status" value="1"/>
</dbReference>
<dbReference type="InterPro" id="IPR015366">
    <property type="entry name" value="S53_propep"/>
</dbReference>
<dbReference type="InterPro" id="IPR050819">
    <property type="entry name" value="Tripeptidyl-peptidase_I"/>
</dbReference>
<dbReference type="InterPro" id="IPR023828">
    <property type="entry name" value="Peptidase_S8_Ser-AS"/>
</dbReference>
<dbReference type="GO" id="GO:0008240">
    <property type="term" value="F:tripeptidyl-peptidase activity"/>
    <property type="evidence" value="ECO:0007669"/>
    <property type="project" value="UniProtKB-EC"/>
</dbReference>
<keyword evidence="6 12" id="KW-0645">Protease</keyword>
<evidence type="ECO:0000256" key="5">
    <source>
        <dbReference type="ARBA" id="ARBA00012462"/>
    </source>
</evidence>
<feature type="active site" description="Charge relay system" evidence="12">
    <location>
        <position position="353"/>
    </location>
</feature>
<keyword evidence="7" id="KW-0479">Metal-binding</keyword>
<dbReference type="InterPro" id="IPR000209">
    <property type="entry name" value="Peptidase_S8/S53_dom"/>
</dbReference>
<feature type="active site" description="Charge relay system" evidence="12">
    <location>
        <position position="349"/>
    </location>
</feature>
<evidence type="ECO:0000256" key="10">
    <source>
        <dbReference type="ARBA" id="ARBA00022837"/>
    </source>
</evidence>
<evidence type="ECO:0000313" key="16">
    <source>
        <dbReference type="EMBL" id="KAK6354539.1"/>
    </source>
</evidence>
<dbReference type="SUPFAM" id="SSF54897">
    <property type="entry name" value="Protease propeptides/inhibitors"/>
    <property type="match status" value="1"/>
</dbReference>
<evidence type="ECO:0000259" key="15">
    <source>
        <dbReference type="PROSITE" id="PS51695"/>
    </source>
</evidence>
<dbReference type="Pfam" id="PF09286">
    <property type="entry name" value="Pro-kuma_activ"/>
    <property type="match status" value="1"/>
</dbReference>
<evidence type="ECO:0000256" key="8">
    <source>
        <dbReference type="ARBA" id="ARBA00022801"/>
    </source>
</evidence>
<keyword evidence="14" id="KW-0732">Signal</keyword>
<dbReference type="Proteomes" id="UP001375240">
    <property type="component" value="Unassembled WGS sequence"/>
</dbReference>
<evidence type="ECO:0000256" key="14">
    <source>
        <dbReference type="SAM" id="SignalP"/>
    </source>
</evidence>
<evidence type="ECO:0000256" key="13">
    <source>
        <dbReference type="SAM" id="MobiDB-lite"/>
    </source>
</evidence>
<gene>
    <name evidence="16" type="ORF">TWF696_003682</name>
</gene>
<feature type="active site" description="Charge relay system" evidence="12">
    <location>
        <position position="630"/>
    </location>
</feature>
<dbReference type="Gene3D" id="3.40.50.200">
    <property type="entry name" value="Peptidase S8/S53 domain"/>
    <property type="match status" value="1"/>
</dbReference>
<keyword evidence="10" id="KW-0106">Calcium</keyword>
<reference evidence="16 17" key="1">
    <citation type="submission" date="2019-10" db="EMBL/GenBank/DDBJ databases">
        <authorList>
            <person name="Palmer J.M."/>
        </authorList>
    </citation>
    <scope>NUCLEOTIDE SEQUENCE [LARGE SCALE GENOMIC DNA]</scope>
    <source>
        <strain evidence="16 17">TWF696</strain>
    </source>
</reference>
<evidence type="ECO:0000256" key="7">
    <source>
        <dbReference type="ARBA" id="ARBA00022723"/>
    </source>
</evidence>
<feature type="domain" description="Peptidase S53" evidence="15">
    <location>
        <begin position="264"/>
        <end position="670"/>
    </location>
</feature>
<dbReference type="CDD" id="cd04056">
    <property type="entry name" value="Peptidases_S53"/>
    <property type="match status" value="1"/>
</dbReference>
<dbReference type="Pfam" id="PF00082">
    <property type="entry name" value="Peptidase_S8"/>
    <property type="match status" value="1"/>
</dbReference>
<feature type="region of interest" description="Disordered" evidence="13">
    <location>
        <begin position="194"/>
        <end position="218"/>
    </location>
</feature>
<evidence type="ECO:0000256" key="2">
    <source>
        <dbReference type="ARBA" id="ARBA00001913"/>
    </source>
</evidence>
<keyword evidence="17" id="KW-1185">Reference proteome</keyword>
<accession>A0AAV9V4H7</accession>
<dbReference type="SMART" id="SM00944">
    <property type="entry name" value="Pro-kuma_activ"/>
    <property type="match status" value="1"/>
</dbReference>
<keyword evidence="8 12" id="KW-0378">Hydrolase</keyword>
<dbReference type="PANTHER" id="PTHR14218">
    <property type="entry name" value="PROTEASE S8 TRIPEPTIDYL PEPTIDASE I CLN2"/>
    <property type="match status" value="1"/>
</dbReference>
<dbReference type="GO" id="GO:0004252">
    <property type="term" value="F:serine-type endopeptidase activity"/>
    <property type="evidence" value="ECO:0007669"/>
    <property type="project" value="UniProtKB-UniRule"/>
</dbReference>
<dbReference type="GO" id="GO:0046872">
    <property type="term" value="F:metal ion binding"/>
    <property type="evidence" value="ECO:0007669"/>
    <property type="project" value="UniProtKB-KW"/>
</dbReference>
<feature type="chain" id="PRO_5043945351" description="tripeptidyl-peptidase II" evidence="14">
    <location>
        <begin position="20"/>
        <end position="670"/>
    </location>
</feature>
<dbReference type="GO" id="GO:0006508">
    <property type="term" value="P:proteolysis"/>
    <property type="evidence" value="ECO:0007669"/>
    <property type="project" value="UniProtKB-KW"/>
</dbReference>
<protein>
    <recommendedName>
        <fullName evidence="5">tripeptidyl-peptidase II</fullName>
        <ecNumber evidence="5">3.4.14.10</ecNumber>
    </recommendedName>
</protein>
<comment type="caution">
    <text evidence="12">Lacks conserved residue(s) required for the propagation of feature annotation.</text>
</comment>
<sequence length="670" mass="72865">MKFFGIFVLASTVFSTAFAAPDPRLRSIKHVVHEKREASNSPWVKRSLAERDSLMPMRIGLTQRNLESGHDLLMEISDPASPKYGKHLSDHEVIEMFAPSEESKDAVLKWLHSFGISPERISISRNKQWIQFDARVVEAEALLHTTYHIYEHEPSGRINIACDQYHVPEHVKQHIDYITPGIKLFHLSGPLSPEREEKRKKRAAQPEPRAASEKASKSSSDHIGFHVVKPIFKSAGDLITSILYDLSIKSPRSRQLCSRTNDQIVSPYCVKELYGINTTSLPKKGAVDPNNKMGIFQSLGQRYSPLDNEAFNSMISTGIPPGEGTPELRSIDGGPGRATLLPLRPAGAESNLDIQSSQHIIYPQSHVVFSVDDQPTQENYYYQGFLNNFFDGIDGSYCSFSSDGLTGNSNDTDPPIDPTYPNPDNVGQRGAYRGPLDCGTVKPTYVTSISYGGLENTLDLPANYQKRQCSEVMKLGIAGHTFVVASGDSGVAINGEYVNNPNGCLRPAGQTTGPGTIFNPGFPSNCPYFLTVGSTEWNSKNREIATTAFGSGGGFSNVHAQPDYQKTAVSQYLANANLPFSSYDLTAGDTLGAGGGVFNRGGRAYPDVSAIGWNIPVIVNGALMMVGGTSASAPIVAGILTVINELRLKAGKGPVGFVNPTLYANPDKFK</sequence>
<keyword evidence="9 12" id="KW-0720">Serine protease</keyword>
<evidence type="ECO:0000256" key="6">
    <source>
        <dbReference type="ARBA" id="ARBA00022670"/>
    </source>
</evidence>
<evidence type="ECO:0000256" key="1">
    <source>
        <dbReference type="ARBA" id="ARBA00001910"/>
    </source>
</evidence>
<dbReference type="EC" id="3.4.14.10" evidence="5"/>